<feature type="compositionally biased region" description="Basic and acidic residues" evidence="1">
    <location>
        <begin position="156"/>
        <end position="170"/>
    </location>
</feature>
<feature type="region of interest" description="Disordered" evidence="1">
    <location>
        <begin position="1"/>
        <end position="202"/>
    </location>
</feature>
<feature type="compositionally biased region" description="Basic residues" evidence="1">
    <location>
        <begin position="1"/>
        <end position="17"/>
    </location>
</feature>
<evidence type="ECO:0000313" key="2">
    <source>
        <dbReference type="EMBL" id="CAA9513785.1"/>
    </source>
</evidence>
<dbReference type="EMBL" id="CADCVR010000087">
    <property type="protein sequence ID" value="CAA9513785.1"/>
    <property type="molecule type" value="Genomic_DNA"/>
</dbReference>
<sequence length="211" mass="22715">EPATRHRRRVRRGHREHLRQVRLQQPRRQAPDGELRGHARGALPPGGADVAARRGLRGGGARPRVGYRDRPGAGRGHRPRGALDPGGLGRAPGAEPRVQGHEGGGAPLRRGRVRRRLGDRGPRACPGSCAHGRRDGPCRPASPAGLRAARAVVARAEPRSRRLRQADRQHAGPRQPLVQAVLRRVAQPSRGGRRGPLAVPLDDAARAAWGL</sequence>
<evidence type="ECO:0000256" key="1">
    <source>
        <dbReference type="SAM" id="MobiDB-lite"/>
    </source>
</evidence>
<dbReference type="AlphaFoldDB" id="A0A6J4T4S0"/>
<gene>
    <name evidence="2" type="ORF">AVDCRST_MAG53-2939</name>
</gene>
<feature type="non-terminal residue" evidence="2">
    <location>
        <position position="1"/>
    </location>
</feature>
<reference evidence="2" key="1">
    <citation type="submission" date="2020-02" db="EMBL/GenBank/DDBJ databases">
        <authorList>
            <person name="Meier V. D."/>
        </authorList>
    </citation>
    <scope>NUCLEOTIDE SEQUENCE</scope>
    <source>
        <strain evidence="2">AVDCRST_MAG53</strain>
    </source>
</reference>
<organism evidence="2">
    <name type="scientific">uncultured Solirubrobacteraceae bacterium</name>
    <dbReference type="NCBI Taxonomy" id="1162706"/>
    <lineage>
        <taxon>Bacteria</taxon>
        <taxon>Bacillati</taxon>
        <taxon>Actinomycetota</taxon>
        <taxon>Thermoleophilia</taxon>
        <taxon>Solirubrobacterales</taxon>
        <taxon>Solirubrobacteraceae</taxon>
        <taxon>environmental samples</taxon>
    </lineage>
</organism>
<protein>
    <submittedName>
        <fullName evidence="2">Uncharacterized protein</fullName>
    </submittedName>
</protein>
<feature type="compositionally biased region" description="Low complexity" evidence="1">
    <location>
        <begin position="144"/>
        <end position="155"/>
    </location>
</feature>
<feature type="non-terminal residue" evidence="2">
    <location>
        <position position="211"/>
    </location>
</feature>
<accession>A0A6J4T4S0</accession>
<name>A0A6J4T4S0_9ACTN</name>
<proteinExistence type="predicted"/>